<dbReference type="InterPro" id="IPR015943">
    <property type="entry name" value="WD40/YVTN_repeat-like_dom_sf"/>
</dbReference>
<evidence type="ECO:0000313" key="13">
    <source>
        <dbReference type="EMBL" id="ETN39586.1"/>
    </source>
</evidence>
<feature type="binding site" evidence="10">
    <location>
        <position position="993"/>
    </location>
    <ligand>
        <name>a divalent metal cation</name>
        <dbReference type="ChEBI" id="CHEBI:60240"/>
        <note>catalytic</note>
    </ligand>
</feature>
<keyword evidence="5 10" id="KW-0507">mRNA processing</keyword>
<reference evidence="13 14" key="1">
    <citation type="submission" date="2013-03" db="EMBL/GenBank/DDBJ databases">
        <title>The Genome Sequence of Phialophora europaea CBS 101466.</title>
        <authorList>
            <consortium name="The Broad Institute Genomics Platform"/>
            <person name="Cuomo C."/>
            <person name="de Hoog S."/>
            <person name="Gorbushina A."/>
            <person name="Walker B."/>
            <person name="Young S.K."/>
            <person name="Zeng Q."/>
            <person name="Gargeya S."/>
            <person name="Fitzgerald M."/>
            <person name="Haas B."/>
            <person name="Abouelleil A."/>
            <person name="Allen A.W."/>
            <person name="Alvarado L."/>
            <person name="Arachchi H.M."/>
            <person name="Berlin A.M."/>
            <person name="Chapman S.B."/>
            <person name="Gainer-Dewar J."/>
            <person name="Goldberg J."/>
            <person name="Griggs A."/>
            <person name="Gujja S."/>
            <person name="Hansen M."/>
            <person name="Howarth C."/>
            <person name="Imamovic A."/>
            <person name="Ireland A."/>
            <person name="Larimer J."/>
            <person name="McCowan C."/>
            <person name="Murphy C."/>
            <person name="Pearson M."/>
            <person name="Poon T.W."/>
            <person name="Priest M."/>
            <person name="Roberts A."/>
            <person name="Saif S."/>
            <person name="Shea T."/>
            <person name="Sisk P."/>
            <person name="Sykes S."/>
            <person name="Wortman J."/>
            <person name="Nusbaum C."/>
            <person name="Birren B."/>
        </authorList>
    </citation>
    <scope>NUCLEOTIDE SEQUENCE [LARGE SCALE GENOMIC DNA]</scope>
    <source>
        <strain evidence="13 14">CBS 101466</strain>
    </source>
</reference>
<dbReference type="InterPro" id="IPR036397">
    <property type="entry name" value="RNaseH_sf"/>
</dbReference>
<gene>
    <name evidence="10" type="primary">PAN2</name>
    <name evidence="13" type="ORF">HMPREF1541_05812</name>
</gene>
<dbReference type="InterPro" id="IPR038765">
    <property type="entry name" value="Papain-like_cys_pep_sf"/>
</dbReference>
<evidence type="ECO:0000313" key="14">
    <source>
        <dbReference type="Proteomes" id="UP000030752"/>
    </source>
</evidence>
<comment type="cofactor">
    <cofactor evidence="10">
        <name>a divalent metal cation</name>
        <dbReference type="ChEBI" id="CHEBI:60240"/>
    </cofactor>
    <text evidence="10">Binds 2 metal cations per subunit in the catalytic exonuclease domain.</text>
</comment>
<dbReference type="InterPro" id="IPR036322">
    <property type="entry name" value="WD40_repeat_dom_sf"/>
</dbReference>
<evidence type="ECO:0000256" key="3">
    <source>
        <dbReference type="ARBA" id="ARBA00022490"/>
    </source>
</evidence>
<dbReference type="GeneID" id="19973151"/>
<evidence type="ECO:0000256" key="4">
    <source>
        <dbReference type="ARBA" id="ARBA00022574"/>
    </source>
</evidence>
<dbReference type="InterPro" id="IPR048841">
    <property type="entry name" value="PAN2_N"/>
</dbReference>
<keyword evidence="6 10" id="KW-0540">Nuclease</keyword>
<dbReference type="PANTHER" id="PTHR15728:SF0">
    <property type="entry name" value="PAN2-PAN3 DEADENYLATION COMPLEX CATALYTIC SUBUNIT PAN2"/>
    <property type="match status" value="1"/>
</dbReference>
<evidence type="ECO:0000256" key="7">
    <source>
        <dbReference type="ARBA" id="ARBA00022723"/>
    </source>
</evidence>
<evidence type="ECO:0000256" key="11">
    <source>
        <dbReference type="SAM" id="MobiDB-lite"/>
    </source>
</evidence>
<comment type="similarity">
    <text evidence="10">Belongs to the peptidase C19 family. PAN2 subfamily.</text>
</comment>
<dbReference type="Pfam" id="PF20770">
    <property type="entry name" value="PAN2_N"/>
    <property type="match status" value="1"/>
</dbReference>
<evidence type="ECO:0000256" key="10">
    <source>
        <dbReference type="HAMAP-Rule" id="MF_03182"/>
    </source>
</evidence>
<dbReference type="InterPro" id="IPR028889">
    <property type="entry name" value="USP"/>
</dbReference>
<keyword evidence="4" id="KW-0853">WD repeat</keyword>
<feature type="compositionally biased region" description="Polar residues" evidence="11">
    <location>
        <begin position="1107"/>
        <end position="1116"/>
    </location>
</feature>
<dbReference type="VEuPathDB" id="FungiDB:HMPREF1541_05812"/>
<evidence type="ECO:0000256" key="6">
    <source>
        <dbReference type="ARBA" id="ARBA00022722"/>
    </source>
</evidence>
<dbReference type="PROSITE" id="PS50235">
    <property type="entry name" value="USP_3"/>
    <property type="match status" value="1"/>
</dbReference>
<dbReference type="SUPFAM" id="SSF54001">
    <property type="entry name" value="Cysteine proteinases"/>
    <property type="match status" value="1"/>
</dbReference>
<dbReference type="InterPro" id="IPR013520">
    <property type="entry name" value="Ribonucl_H"/>
</dbReference>
<dbReference type="HOGENOM" id="CLU_002369_1_0_1"/>
<dbReference type="FunFam" id="2.130.10.10:FF:000459">
    <property type="entry name" value="PAN2-PAN3 deadenylation complex catalytic subunit PAN2"/>
    <property type="match status" value="1"/>
</dbReference>
<dbReference type="SUPFAM" id="SSF53098">
    <property type="entry name" value="Ribonuclease H-like"/>
    <property type="match status" value="1"/>
</dbReference>
<dbReference type="GO" id="GO:0006397">
    <property type="term" value="P:mRNA processing"/>
    <property type="evidence" value="ECO:0007669"/>
    <property type="project" value="UniProtKB-KW"/>
</dbReference>
<dbReference type="GO" id="GO:0000289">
    <property type="term" value="P:nuclear-transcribed mRNA poly(A) tail shortening"/>
    <property type="evidence" value="ECO:0007669"/>
    <property type="project" value="UniProtKB-UniRule"/>
</dbReference>
<sequence>MAASEWDEIARVGVPPSTINNIHNIPSPATAVIFDDSQELIWLGTNDGRVVSYHGPEVRKYTSVRAHIDEGKVHQLLPHERGILSISTTSVHLINRRGPALWHISHPQMINLRCMCITNNPNHLLVAGTQSLFFIIDIEKGSIVSQHPSRAKYTMLKKGRQICAASDNGEVDVLSVSDFSVLATWKAHNSAVNDMDTKGDYLVTCGFSVRHLGAPVVDPLAKVYDLKTLISLPPIPFQAGAAYVRLHPKLQTTSFVTSQTGQMQVLDLMNPLNITLKQASVQFILGLEISSSGDALLFNDSSGFIYLWGPPTTFRFNNMSRETRFADPSPPQPPRVDWSDSPLSAVGLSYYSERLLSAWPSHMLSELGSPPTPVDPALLPYLQPAELGHFAPNINRKGRRYQTENTRLGTAPTIIAAPKFLSEKSRQAASEGDIAAASTMDALNGLALNGRVQTEEDRMLKYNKVEIKYSRFGVDDFDFSFFNKTQYSGLETHIANSYINSLLQLYKFVPLLRNVAIQHAATACVWPNCLLCEFGFLFDMLEKASGQNCQATNLLRAFGASRGAASMNLFESSATAASLPLSNLIQSVNRFFLKQMADDYEKIAGSKDGIDEILSTTSFEVIRCMFCNGETTKQSTTYLHDLAYMPTDVKHHRPHMFRFAQVLKNSIERETKSRAWCNRCRRYQQLAIRKTIRQLPYVLILNTMILNPAARQLWETAGWLPQEIGLQIGDRIQCYEGSDLQLHIRNKTPGLMVYELVGYVADVDTDDRRQPHLVSIINTEVSAKKDGVNLAQKAPQNWHLFNDFLVDKVEAREALHFNKTWKMPSVVCYQVKSAHGKIDETWRSMMDTSLLYHPYSINRVQQSPKCHILQSDETPQAGTHIALDTEFVELEKAEINVKADGSHETIRPARNGLARVSVLRGSGEVEGLTFIDDYITISEPIVDYKTQYSGIKPGDLDISNSTHNLVPLKVAYKKLWVLLNLGCIFVGHGLTSDFRKANIHVPKPQQVDTQWLYLVPGKNRRLSLRYLAWAVFGEYIQEETFDETQSEGHDSIEDAHMALRLWRKFQESEIKGEAEQMIEEIYRKGSRFGWKPPLRSGERNLAADGGVNSTFASGRNTPEIGGSAMPGTPGTGPRVQNGMLSPYRGGTVGIENGVGTKIGESPLR</sequence>
<dbReference type="InParanoid" id="W2RSU1"/>
<dbReference type="CDD" id="cd06143">
    <property type="entry name" value="PAN2_exo"/>
    <property type="match status" value="1"/>
</dbReference>
<proteinExistence type="inferred from homology"/>
<dbReference type="EMBL" id="KB822721">
    <property type="protein sequence ID" value="ETN39586.1"/>
    <property type="molecule type" value="Genomic_DNA"/>
</dbReference>
<dbReference type="STRING" id="1220924.W2RSU1"/>
<feature type="region of interest" description="Disordered" evidence="11">
    <location>
        <begin position="1105"/>
        <end position="1131"/>
    </location>
</feature>
<feature type="binding site" evidence="10">
    <location>
        <position position="884"/>
    </location>
    <ligand>
        <name>a divalent metal cation</name>
        <dbReference type="ChEBI" id="CHEBI:60240"/>
        <note>catalytic</note>
    </ligand>
</feature>
<evidence type="ECO:0000256" key="1">
    <source>
        <dbReference type="ARBA" id="ARBA00001663"/>
    </source>
</evidence>
<comment type="function">
    <text evidence="10">Catalytic subunit of the poly(A)-nuclease (PAN) deadenylation complex, one of two cytoplasmic mRNA deadenylases involved in mRNA turnover. PAN specifically shortens poly(A) tails of RNA and the activity is stimulated by poly(A)-binding protein PAB1. PAN deadenylation is followed by rapid degradation of the shortened mRNA tails by the CCR4-NOT complex. Deadenylated mRNAs are then degraded by two alternative mechanisms, namely exosome-mediated 3'-5' exonucleolytic degradation, or deadenlyation-dependent mRNA decaping and subsequent 5'-3' exonucleolytic degradation by XRN1. May also be involved in post-transcriptional maturation of mRNA poly(A) tails.</text>
</comment>
<feature type="binding site" evidence="10">
    <location>
        <position position="1054"/>
    </location>
    <ligand>
        <name>a divalent metal cation</name>
        <dbReference type="ChEBI" id="CHEBI:60240"/>
        <note>catalytic</note>
    </ligand>
</feature>
<dbReference type="AlphaFoldDB" id="W2RSU1"/>
<dbReference type="InterPro" id="IPR030843">
    <property type="entry name" value="PAN2"/>
</dbReference>
<feature type="binding site" evidence="10">
    <location>
        <position position="886"/>
    </location>
    <ligand>
        <name>a divalent metal cation</name>
        <dbReference type="ChEBI" id="CHEBI:60240"/>
        <note>catalytic</note>
    </ligand>
</feature>
<dbReference type="Gene3D" id="3.30.420.10">
    <property type="entry name" value="Ribonuclease H-like superfamily/Ribonuclease H"/>
    <property type="match status" value="1"/>
</dbReference>
<evidence type="ECO:0000256" key="9">
    <source>
        <dbReference type="ARBA" id="ARBA00022839"/>
    </source>
</evidence>
<comment type="subcellular location">
    <subcellularLocation>
        <location evidence="2 10">Cytoplasm</location>
    </subcellularLocation>
</comment>
<feature type="domain" description="USP" evidence="12">
    <location>
        <begin position="488"/>
        <end position="832"/>
    </location>
</feature>
<evidence type="ECO:0000259" key="12">
    <source>
        <dbReference type="PROSITE" id="PS50235"/>
    </source>
</evidence>
<feature type="region of interest" description="Disordered" evidence="11">
    <location>
        <begin position="1143"/>
        <end position="1164"/>
    </location>
</feature>
<dbReference type="InterPro" id="IPR012337">
    <property type="entry name" value="RNaseH-like_sf"/>
</dbReference>
<dbReference type="EC" id="3.1.13.4" evidence="10"/>
<dbReference type="Pfam" id="PF00929">
    <property type="entry name" value="RNase_T"/>
    <property type="match status" value="1"/>
</dbReference>
<comment type="subunit">
    <text evidence="10">Forms a heterotrimer with an asymmetric homodimer of the regulatory subunit PAN3 to form the poly(A)-nuclease (PAN) deadenylation complex.</text>
</comment>
<dbReference type="GO" id="GO:0003676">
    <property type="term" value="F:nucleic acid binding"/>
    <property type="evidence" value="ECO:0007669"/>
    <property type="project" value="InterPro"/>
</dbReference>
<keyword evidence="9 10" id="KW-0269">Exonuclease</keyword>
<dbReference type="GO" id="GO:0046872">
    <property type="term" value="F:metal ion binding"/>
    <property type="evidence" value="ECO:0007669"/>
    <property type="project" value="UniProtKB-KW"/>
</dbReference>
<dbReference type="InterPro" id="IPR050785">
    <property type="entry name" value="PAN2-PAN3_catalytic_subunit"/>
</dbReference>
<evidence type="ECO:0000256" key="2">
    <source>
        <dbReference type="ARBA" id="ARBA00004496"/>
    </source>
</evidence>
<accession>W2RSU1</accession>
<dbReference type="InterPro" id="IPR028881">
    <property type="entry name" value="PAN2_UCH_dom"/>
</dbReference>
<comment type="domain">
    <text evidence="10">The linker, or PAN3 interaction domain (PID), between the WD40 repeats and the pseudo-UCH domain mediates interaction with PAN3.</text>
</comment>
<dbReference type="GO" id="GO:0000932">
    <property type="term" value="C:P-body"/>
    <property type="evidence" value="ECO:0007669"/>
    <property type="project" value="TreeGrafter"/>
</dbReference>
<dbReference type="GO" id="GO:0031251">
    <property type="term" value="C:PAN complex"/>
    <property type="evidence" value="ECO:0007669"/>
    <property type="project" value="UniProtKB-UniRule"/>
</dbReference>
<dbReference type="GO" id="GO:0004535">
    <property type="term" value="F:poly(A)-specific ribonuclease activity"/>
    <property type="evidence" value="ECO:0007669"/>
    <property type="project" value="UniProtKB-UniRule"/>
</dbReference>
<dbReference type="RefSeq" id="XP_008718371.1">
    <property type="nucleotide sequence ID" value="XM_008720149.1"/>
</dbReference>
<dbReference type="HAMAP" id="MF_03182">
    <property type="entry name" value="PAN2"/>
    <property type="match status" value="1"/>
</dbReference>
<dbReference type="OrthoDB" id="16516at2759"/>
<protein>
    <recommendedName>
        <fullName evidence="10">PAN2-PAN3 deadenylation complex catalytic subunit PAN2</fullName>
        <ecNumber evidence="10">3.1.13.4</ecNumber>
    </recommendedName>
    <alternativeName>
        <fullName evidence="10">PAB1P-dependent poly(A)-specific ribonuclease</fullName>
    </alternativeName>
    <alternativeName>
        <fullName evidence="10">Poly(A)-nuclease deadenylation complex subunit 2</fullName>
        <shortName evidence="10">PAN deadenylation complex subunit 2</shortName>
    </alternativeName>
</protein>
<keyword evidence="8 10" id="KW-0378">Hydrolase</keyword>
<organism evidence="13 14">
    <name type="scientific">Cyphellophora europaea (strain CBS 101466)</name>
    <name type="common">Phialophora europaea</name>
    <dbReference type="NCBI Taxonomy" id="1220924"/>
    <lineage>
        <taxon>Eukaryota</taxon>
        <taxon>Fungi</taxon>
        <taxon>Dikarya</taxon>
        <taxon>Ascomycota</taxon>
        <taxon>Pezizomycotina</taxon>
        <taxon>Eurotiomycetes</taxon>
        <taxon>Chaetothyriomycetidae</taxon>
        <taxon>Chaetothyriales</taxon>
        <taxon>Cyphellophoraceae</taxon>
        <taxon>Cyphellophora</taxon>
    </lineage>
</organism>
<comment type="activity regulation">
    <text evidence="10">Positively regulated by the regulatory subunit PAN3.</text>
</comment>
<keyword evidence="7 10" id="KW-0479">Metal-binding</keyword>
<dbReference type="SMART" id="SM00479">
    <property type="entry name" value="EXOIII"/>
    <property type="match status" value="1"/>
</dbReference>
<dbReference type="Pfam" id="PF13423">
    <property type="entry name" value="UCH_1"/>
    <property type="match status" value="1"/>
</dbReference>
<dbReference type="Proteomes" id="UP000030752">
    <property type="component" value="Unassembled WGS sequence"/>
</dbReference>
<comment type="catalytic activity">
    <reaction evidence="1 10">
        <text>Exonucleolytic cleavage of poly(A) to 5'-AMP.</text>
        <dbReference type="EC" id="3.1.13.4"/>
    </reaction>
</comment>
<dbReference type="eggNOG" id="KOG1275">
    <property type="taxonomic scope" value="Eukaryota"/>
</dbReference>
<keyword evidence="14" id="KW-1185">Reference proteome</keyword>
<dbReference type="Gene3D" id="2.130.10.10">
    <property type="entry name" value="YVTN repeat-like/Quinoprotein amine dehydrogenase"/>
    <property type="match status" value="1"/>
</dbReference>
<name>W2RSU1_CYPE1</name>
<comment type="domain">
    <text evidence="10">Contains a pseudo-UCH domain. This ubiquitin C-terminal hydrolase (UCH)-like or ubiquitin specific protease (USP)-like domain is predicted to be catalytically inactive because it lacks the active site catalytic triad characteristic of thiol proteases, with residues at the equivalent structural positions that are incompatible with catalysis, and it cannot bind ubiquitin. It functions as a structural scaffold for intra- and intermolecular interactions in the complex.</text>
</comment>
<dbReference type="SUPFAM" id="SSF50978">
    <property type="entry name" value="WD40 repeat-like"/>
    <property type="match status" value="1"/>
</dbReference>
<dbReference type="FunCoup" id="W2RSU1">
    <property type="interactions" value="664"/>
</dbReference>
<dbReference type="Gene3D" id="3.90.70.10">
    <property type="entry name" value="Cysteine proteinases"/>
    <property type="match status" value="1"/>
</dbReference>
<evidence type="ECO:0000256" key="5">
    <source>
        <dbReference type="ARBA" id="ARBA00022664"/>
    </source>
</evidence>
<evidence type="ECO:0000256" key="8">
    <source>
        <dbReference type="ARBA" id="ARBA00022801"/>
    </source>
</evidence>
<dbReference type="PANTHER" id="PTHR15728">
    <property type="entry name" value="DEADENYLATION COMPLEX CATALYTIC SUBUNIT PAN2"/>
    <property type="match status" value="1"/>
</dbReference>
<dbReference type="FunFam" id="3.30.420.10:FF:000028">
    <property type="entry name" value="PAN2-PAN3 deadenylation complex catalytic subunit PAN2"/>
    <property type="match status" value="1"/>
</dbReference>
<comment type="caution">
    <text evidence="10">Lacks conserved residue(s) required for the propagation of feature annotation.</text>
</comment>
<keyword evidence="3 10" id="KW-0963">Cytoplasm</keyword>